<keyword evidence="6" id="KW-1133">Transmembrane helix</keyword>
<dbReference type="PRINTS" id="PR00260">
    <property type="entry name" value="CHEMTRNSDUCR"/>
</dbReference>
<dbReference type="Pfam" id="PF17201">
    <property type="entry name" value="Cache_3-Cache_2"/>
    <property type="match status" value="1"/>
</dbReference>
<feature type="domain" description="HAMP" evidence="8">
    <location>
        <begin position="338"/>
        <end position="390"/>
    </location>
</feature>
<evidence type="ECO:0000259" key="8">
    <source>
        <dbReference type="PROSITE" id="PS50885"/>
    </source>
</evidence>
<dbReference type="InterPro" id="IPR033462">
    <property type="entry name" value="Cache_3-Cache_2"/>
</dbReference>
<keyword evidence="2 4" id="KW-0807">Transducer</keyword>
<evidence type="ECO:0000256" key="2">
    <source>
        <dbReference type="ARBA" id="ARBA00023224"/>
    </source>
</evidence>
<evidence type="ECO:0000313" key="9">
    <source>
        <dbReference type="EMBL" id="MBB5021924.1"/>
    </source>
</evidence>
<dbReference type="GO" id="GO:0016020">
    <property type="term" value="C:membrane"/>
    <property type="evidence" value="ECO:0007669"/>
    <property type="project" value="UniProtKB-SubCell"/>
</dbReference>
<dbReference type="PANTHER" id="PTHR32089:SF112">
    <property type="entry name" value="LYSOZYME-LIKE PROTEIN-RELATED"/>
    <property type="match status" value="1"/>
</dbReference>
<dbReference type="CDD" id="cd06225">
    <property type="entry name" value="HAMP"/>
    <property type="match status" value="1"/>
</dbReference>
<protein>
    <submittedName>
        <fullName evidence="9">Methyl-accepting chemotaxis protein</fullName>
    </submittedName>
</protein>
<keyword evidence="10" id="KW-1185">Reference proteome</keyword>
<dbReference type="SMART" id="SM00283">
    <property type="entry name" value="MA"/>
    <property type="match status" value="1"/>
</dbReference>
<proteinExistence type="inferred from homology"/>
<dbReference type="EMBL" id="JACHID010000006">
    <property type="protein sequence ID" value="MBB5021924.1"/>
    <property type="molecule type" value="Genomic_DNA"/>
</dbReference>
<dbReference type="GO" id="GO:0004888">
    <property type="term" value="F:transmembrane signaling receptor activity"/>
    <property type="evidence" value="ECO:0007669"/>
    <property type="project" value="InterPro"/>
</dbReference>
<dbReference type="PROSITE" id="PS50885">
    <property type="entry name" value="HAMP"/>
    <property type="match status" value="1"/>
</dbReference>
<dbReference type="InterPro" id="IPR029151">
    <property type="entry name" value="Sensor-like_sf"/>
</dbReference>
<evidence type="ECO:0000256" key="5">
    <source>
        <dbReference type="SAM" id="Coils"/>
    </source>
</evidence>
<dbReference type="SMART" id="SM00304">
    <property type="entry name" value="HAMP"/>
    <property type="match status" value="2"/>
</dbReference>
<comment type="caution">
    <text evidence="9">The sequence shown here is derived from an EMBL/GenBank/DDBJ whole genome shotgun (WGS) entry which is preliminary data.</text>
</comment>
<evidence type="ECO:0000256" key="3">
    <source>
        <dbReference type="ARBA" id="ARBA00029447"/>
    </source>
</evidence>
<reference evidence="9 10" key="1">
    <citation type="submission" date="2020-08" db="EMBL/GenBank/DDBJ databases">
        <title>Genomic Encyclopedia of Type Strains, Phase IV (KMG-IV): sequencing the most valuable type-strain genomes for metagenomic binning, comparative biology and taxonomic classification.</title>
        <authorList>
            <person name="Goeker M."/>
        </authorList>
    </citation>
    <scope>NUCLEOTIDE SEQUENCE [LARGE SCALE GENOMIC DNA]</scope>
    <source>
        <strain evidence="9 10">DSM 22071</strain>
    </source>
</reference>
<feature type="coiled-coil region" evidence="5">
    <location>
        <begin position="543"/>
        <end position="570"/>
    </location>
</feature>
<comment type="similarity">
    <text evidence="3">Belongs to the methyl-accepting chemotaxis (MCP) protein family.</text>
</comment>
<dbReference type="Pfam" id="PF00015">
    <property type="entry name" value="MCPsignal"/>
    <property type="match status" value="1"/>
</dbReference>
<evidence type="ECO:0000256" key="4">
    <source>
        <dbReference type="PROSITE-ProRule" id="PRU00284"/>
    </source>
</evidence>
<dbReference type="InterPro" id="IPR003660">
    <property type="entry name" value="HAMP_dom"/>
</dbReference>
<keyword evidence="5" id="KW-0175">Coiled coil</keyword>
<evidence type="ECO:0000313" key="10">
    <source>
        <dbReference type="Proteomes" id="UP000528322"/>
    </source>
</evidence>
<evidence type="ECO:0000259" key="7">
    <source>
        <dbReference type="PROSITE" id="PS50111"/>
    </source>
</evidence>
<gene>
    <name evidence="9" type="ORF">HNR37_001238</name>
</gene>
<accession>A0A7W7Y4S3</accession>
<feature type="domain" description="Methyl-accepting transducer" evidence="7">
    <location>
        <begin position="395"/>
        <end position="631"/>
    </location>
</feature>
<dbReference type="GO" id="GO:0006935">
    <property type="term" value="P:chemotaxis"/>
    <property type="evidence" value="ECO:0007669"/>
    <property type="project" value="InterPro"/>
</dbReference>
<dbReference type="PANTHER" id="PTHR32089">
    <property type="entry name" value="METHYL-ACCEPTING CHEMOTAXIS PROTEIN MCPB"/>
    <property type="match status" value="1"/>
</dbReference>
<comment type="subcellular location">
    <subcellularLocation>
        <location evidence="1">Membrane</location>
    </subcellularLocation>
</comment>
<dbReference type="InterPro" id="IPR004090">
    <property type="entry name" value="Chemotax_Me-accpt_rcpt"/>
</dbReference>
<dbReference type="Gene3D" id="1.10.287.950">
    <property type="entry name" value="Methyl-accepting chemotaxis protein"/>
    <property type="match status" value="1"/>
</dbReference>
<evidence type="ECO:0000256" key="1">
    <source>
        <dbReference type="ARBA" id="ARBA00004370"/>
    </source>
</evidence>
<dbReference type="SUPFAM" id="SSF58104">
    <property type="entry name" value="Methyl-accepting chemotaxis protein (MCP) signaling domain"/>
    <property type="match status" value="1"/>
</dbReference>
<sequence>MFQSQSIGVRTSLIIATSLALVLIIAIFLVDRSVRSSAVQQAETGIVETNSLITDMIGSLHTELRRATEQLHNVLELSFPDEEMTLFPDERRDGAPVLRHNDQVLNGYYDGMDAFTQATGAVATIFVRDGDDFVRITTSLTNQQGQRAVGTRLDRNHPAYQKLLSQQTFTGRAELFGRAYYTRYTPIVRNGQVIGSLFIGNLITEALDGVQQRILGTSVGETGYPFVFERSSMEMEIHPTLEGESIANGTDADGRRIFEEMAQQRSGVLYYNWQEPDGSVGEKIMAYDYYEPWDLIIATSTYVDELTADARALLNYLVIGGVVMALVMSGLVAWLLNYLVARPLAQVVGVAQQIAAGDFSQELHLERKDEIGQLADAFNRMAQSLSVAMQNVSQAVETVASGSQELAATANQLTHSAQEQDQSTSELAAAVSEMNSTVEQIAQNIEMTAERSQQAYDASEEGQESVAQAVNVVNQITSKVENASETVAQLGEAVGKVNEIAYVINDITEQTNLLALNAAIEAARAGDHGRGFAVVADEVRKLAERTQGSTREISERIQQLQNQAKEAVDVIHESVKLVETGNRTASEAGQKLGDITRQTGEMADMIGQVATAAQQQSATNNEIAQSVERVKDIAEQNSHAAQGIAEAAGGLSHVSDELQQLVGGFRLRDGNSENSRLPQLVESRRSK</sequence>
<dbReference type="RefSeq" id="WP_183731505.1">
    <property type="nucleotide sequence ID" value="NZ_JACHID010000006.1"/>
</dbReference>
<dbReference type="InterPro" id="IPR004089">
    <property type="entry name" value="MCPsignal_dom"/>
</dbReference>
<evidence type="ECO:0000256" key="6">
    <source>
        <dbReference type="SAM" id="Phobius"/>
    </source>
</evidence>
<name>A0A7W7Y4S3_9BACT</name>
<dbReference type="Pfam" id="PF00672">
    <property type="entry name" value="HAMP"/>
    <property type="match status" value="1"/>
</dbReference>
<dbReference type="GO" id="GO:0007165">
    <property type="term" value="P:signal transduction"/>
    <property type="evidence" value="ECO:0007669"/>
    <property type="project" value="UniProtKB-KW"/>
</dbReference>
<dbReference type="PROSITE" id="PS50111">
    <property type="entry name" value="CHEMOTAXIS_TRANSDUC_2"/>
    <property type="match status" value="1"/>
</dbReference>
<keyword evidence="6" id="KW-0812">Transmembrane</keyword>
<feature type="transmembrane region" description="Helical" evidence="6">
    <location>
        <begin position="12"/>
        <end position="30"/>
    </location>
</feature>
<dbReference type="Proteomes" id="UP000528322">
    <property type="component" value="Unassembled WGS sequence"/>
</dbReference>
<dbReference type="SUPFAM" id="SSF103190">
    <property type="entry name" value="Sensory domain-like"/>
    <property type="match status" value="1"/>
</dbReference>
<keyword evidence="6" id="KW-0472">Membrane</keyword>
<dbReference type="Gene3D" id="3.30.450.20">
    <property type="entry name" value="PAS domain"/>
    <property type="match status" value="1"/>
</dbReference>
<dbReference type="CDD" id="cd11386">
    <property type="entry name" value="MCP_signal"/>
    <property type="match status" value="1"/>
</dbReference>
<dbReference type="FunFam" id="1.10.287.950:FF:000001">
    <property type="entry name" value="Methyl-accepting chemotaxis sensory transducer"/>
    <property type="match status" value="1"/>
</dbReference>
<organism evidence="9 10">
    <name type="scientific">Desulfurispira natronophila</name>
    <dbReference type="NCBI Taxonomy" id="682562"/>
    <lineage>
        <taxon>Bacteria</taxon>
        <taxon>Pseudomonadati</taxon>
        <taxon>Chrysiogenota</taxon>
        <taxon>Chrysiogenia</taxon>
        <taxon>Chrysiogenales</taxon>
        <taxon>Chrysiogenaceae</taxon>
        <taxon>Desulfurispira</taxon>
    </lineage>
</organism>
<feature type="transmembrane region" description="Helical" evidence="6">
    <location>
        <begin position="313"/>
        <end position="336"/>
    </location>
</feature>
<dbReference type="AlphaFoldDB" id="A0A7W7Y4S3"/>